<reference evidence="1 2" key="1">
    <citation type="journal article" date="2024" name="G3 (Bethesda)">
        <title>Genome assembly of Hibiscus sabdariffa L. provides insights into metabolisms of medicinal natural products.</title>
        <authorList>
            <person name="Kim T."/>
        </authorList>
    </citation>
    <scope>NUCLEOTIDE SEQUENCE [LARGE SCALE GENOMIC DNA]</scope>
    <source>
        <strain evidence="1">TK-2024</strain>
        <tissue evidence="1">Old leaves</tissue>
    </source>
</reference>
<proteinExistence type="predicted"/>
<name>A0ABR2R0D0_9ROSI</name>
<sequence>MVIPEKPNISDISPVLSRFDIQGLERDMTKIVGSFDKLFDSMIEERMSLGDRLDRDEGSTEQKDFLQLLLELKQKNDTMIVPHRLQ</sequence>
<dbReference type="InterPro" id="IPR036396">
    <property type="entry name" value="Cyt_P450_sf"/>
</dbReference>
<dbReference type="PANTHER" id="PTHR47951:SF7">
    <property type="entry name" value="FLAVONOID 3',5'-HYDROXYLASE-LIKE ISOFORM X1"/>
    <property type="match status" value="1"/>
</dbReference>
<keyword evidence="2" id="KW-1185">Reference proteome</keyword>
<evidence type="ECO:0000313" key="2">
    <source>
        <dbReference type="Proteomes" id="UP001396334"/>
    </source>
</evidence>
<organism evidence="1 2">
    <name type="scientific">Hibiscus sabdariffa</name>
    <name type="common">roselle</name>
    <dbReference type="NCBI Taxonomy" id="183260"/>
    <lineage>
        <taxon>Eukaryota</taxon>
        <taxon>Viridiplantae</taxon>
        <taxon>Streptophyta</taxon>
        <taxon>Embryophyta</taxon>
        <taxon>Tracheophyta</taxon>
        <taxon>Spermatophyta</taxon>
        <taxon>Magnoliopsida</taxon>
        <taxon>eudicotyledons</taxon>
        <taxon>Gunneridae</taxon>
        <taxon>Pentapetalae</taxon>
        <taxon>rosids</taxon>
        <taxon>malvids</taxon>
        <taxon>Malvales</taxon>
        <taxon>Malvaceae</taxon>
        <taxon>Malvoideae</taxon>
        <taxon>Hibiscus</taxon>
    </lineage>
</organism>
<dbReference type="SUPFAM" id="SSF48264">
    <property type="entry name" value="Cytochrome P450"/>
    <property type="match status" value="1"/>
</dbReference>
<dbReference type="Gene3D" id="1.10.630.10">
    <property type="entry name" value="Cytochrome P450"/>
    <property type="match status" value="1"/>
</dbReference>
<dbReference type="PANTHER" id="PTHR47951">
    <property type="entry name" value="OS08G0547900 PROTEIN"/>
    <property type="match status" value="1"/>
</dbReference>
<protein>
    <submittedName>
        <fullName evidence="1">Uncharacterized protein</fullName>
    </submittedName>
</protein>
<dbReference type="Proteomes" id="UP001396334">
    <property type="component" value="Unassembled WGS sequence"/>
</dbReference>
<dbReference type="EMBL" id="JBBPBN010000029">
    <property type="protein sequence ID" value="KAK9006349.1"/>
    <property type="molecule type" value="Genomic_DNA"/>
</dbReference>
<gene>
    <name evidence="1" type="ORF">V6N11_035390</name>
</gene>
<accession>A0ABR2R0D0</accession>
<comment type="caution">
    <text evidence="1">The sequence shown here is derived from an EMBL/GenBank/DDBJ whole genome shotgun (WGS) entry which is preliminary data.</text>
</comment>
<evidence type="ECO:0000313" key="1">
    <source>
        <dbReference type="EMBL" id="KAK9006349.1"/>
    </source>
</evidence>